<dbReference type="InterPro" id="IPR003313">
    <property type="entry name" value="AraC-bd"/>
</dbReference>
<evidence type="ECO:0000259" key="4">
    <source>
        <dbReference type="PROSITE" id="PS01124"/>
    </source>
</evidence>
<dbReference type="Proteomes" id="UP000249260">
    <property type="component" value="Unassembled WGS sequence"/>
</dbReference>
<feature type="domain" description="HTH araC/xylS-type" evidence="4">
    <location>
        <begin position="210"/>
        <end position="308"/>
    </location>
</feature>
<dbReference type="PANTHER" id="PTHR43280">
    <property type="entry name" value="ARAC-FAMILY TRANSCRIPTIONAL REGULATOR"/>
    <property type="match status" value="1"/>
</dbReference>
<evidence type="ECO:0000256" key="3">
    <source>
        <dbReference type="ARBA" id="ARBA00023163"/>
    </source>
</evidence>
<keyword evidence="3" id="KW-0804">Transcription</keyword>
<dbReference type="InterPro" id="IPR018060">
    <property type="entry name" value="HTH_AraC"/>
</dbReference>
<evidence type="ECO:0000256" key="1">
    <source>
        <dbReference type="ARBA" id="ARBA00023015"/>
    </source>
</evidence>
<dbReference type="PROSITE" id="PS01124">
    <property type="entry name" value="HTH_ARAC_FAMILY_2"/>
    <property type="match status" value="1"/>
</dbReference>
<dbReference type="GO" id="GO:0043565">
    <property type="term" value="F:sequence-specific DNA binding"/>
    <property type="evidence" value="ECO:0007669"/>
    <property type="project" value="InterPro"/>
</dbReference>
<evidence type="ECO:0000313" key="6">
    <source>
        <dbReference type="Proteomes" id="UP000249260"/>
    </source>
</evidence>
<accession>A0A328U9R6</accession>
<dbReference type="AlphaFoldDB" id="A0A328U9R6"/>
<sequence>MDYILYYEKNILKRKAEAVMKKAEGFEAEKINVLPPFILNEMVAHPLIRQLYITDIGFFPRARHHYRERLSGCDTHILIYCSSGEGWIKKGSAAEFRLTEQTLAVIPANMPHAYGADDRNPWSIYWFHLKGELADAFFRHLNLATAPLKLSLSDSVKLIELFDQCYDTLLDKPYSIDHLVHVSQTISYLLSYVGIRKSQTEDEKAERYIEHAVQYMTERLESNLSLDDLAAHVSLSKQHLNHVFKQSTGFAPIDYYLRMKMQRAGQLLDLSDRSIKDICLSLGFQDPYYFSRLFKKLIGMSPTEYRNKLKG</sequence>
<evidence type="ECO:0000313" key="5">
    <source>
        <dbReference type="EMBL" id="RAP78603.1"/>
    </source>
</evidence>
<dbReference type="PANTHER" id="PTHR43280:SF30">
    <property type="entry name" value="MMSAB OPERON REGULATORY PROTEIN"/>
    <property type="match status" value="1"/>
</dbReference>
<dbReference type="SUPFAM" id="SSF46689">
    <property type="entry name" value="Homeodomain-like"/>
    <property type="match status" value="2"/>
</dbReference>
<dbReference type="Gene3D" id="2.60.120.280">
    <property type="entry name" value="Regulatory protein AraC"/>
    <property type="match status" value="1"/>
</dbReference>
<dbReference type="EMBL" id="QLUW01000001">
    <property type="protein sequence ID" value="RAP78603.1"/>
    <property type="molecule type" value="Genomic_DNA"/>
</dbReference>
<gene>
    <name evidence="5" type="ORF">DL346_01835</name>
</gene>
<dbReference type="CDD" id="cd06986">
    <property type="entry name" value="cupin_MmsR-like_N"/>
    <property type="match status" value="1"/>
</dbReference>
<dbReference type="InterPro" id="IPR020449">
    <property type="entry name" value="Tscrpt_reg_AraC-type_HTH"/>
</dbReference>
<keyword evidence="6" id="KW-1185">Reference proteome</keyword>
<dbReference type="Pfam" id="PF02311">
    <property type="entry name" value="AraC_binding"/>
    <property type="match status" value="1"/>
</dbReference>
<dbReference type="SUPFAM" id="SSF51215">
    <property type="entry name" value="Regulatory protein AraC"/>
    <property type="match status" value="1"/>
</dbReference>
<name>A0A328U9R6_9BACL</name>
<protein>
    <submittedName>
        <fullName evidence="5">AraC family transcriptional regulator</fullName>
    </submittedName>
</protein>
<keyword evidence="2" id="KW-0238">DNA-binding</keyword>
<dbReference type="InterPro" id="IPR009057">
    <property type="entry name" value="Homeodomain-like_sf"/>
</dbReference>
<organism evidence="5 6">
    <name type="scientific">Paenibacillus montanisoli</name>
    <dbReference type="NCBI Taxonomy" id="2081970"/>
    <lineage>
        <taxon>Bacteria</taxon>
        <taxon>Bacillati</taxon>
        <taxon>Bacillota</taxon>
        <taxon>Bacilli</taxon>
        <taxon>Bacillales</taxon>
        <taxon>Paenibacillaceae</taxon>
        <taxon>Paenibacillus</taxon>
    </lineage>
</organism>
<dbReference type="SMART" id="SM00342">
    <property type="entry name" value="HTH_ARAC"/>
    <property type="match status" value="1"/>
</dbReference>
<reference evidence="5 6" key="1">
    <citation type="submission" date="2018-06" db="EMBL/GenBank/DDBJ databases">
        <title>Paenibacillus montanisoli sp. nov., isolated from mountain area soil.</title>
        <authorList>
            <person name="Wu M."/>
        </authorList>
    </citation>
    <scope>NUCLEOTIDE SEQUENCE [LARGE SCALE GENOMIC DNA]</scope>
    <source>
        <strain evidence="5 6">RA17</strain>
    </source>
</reference>
<evidence type="ECO:0000256" key="2">
    <source>
        <dbReference type="ARBA" id="ARBA00023125"/>
    </source>
</evidence>
<dbReference type="PRINTS" id="PR00032">
    <property type="entry name" value="HTHARAC"/>
</dbReference>
<dbReference type="Gene3D" id="1.10.10.60">
    <property type="entry name" value="Homeodomain-like"/>
    <property type="match status" value="2"/>
</dbReference>
<dbReference type="Pfam" id="PF12833">
    <property type="entry name" value="HTH_18"/>
    <property type="match status" value="1"/>
</dbReference>
<dbReference type="InterPro" id="IPR037923">
    <property type="entry name" value="HTH-like"/>
</dbReference>
<comment type="caution">
    <text evidence="5">The sequence shown here is derived from an EMBL/GenBank/DDBJ whole genome shotgun (WGS) entry which is preliminary data.</text>
</comment>
<proteinExistence type="predicted"/>
<dbReference type="GO" id="GO:0003700">
    <property type="term" value="F:DNA-binding transcription factor activity"/>
    <property type="evidence" value="ECO:0007669"/>
    <property type="project" value="InterPro"/>
</dbReference>
<keyword evidence="1" id="KW-0805">Transcription regulation</keyword>
<dbReference type="OrthoDB" id="9807321at2"/>